<keyword evidence="8" id="KW-1185">Reference proteome</keyword>
<dbReference type="RefSeq" id="WP_068900543.1">
    <property type="nucleotide sequence ID" value="NZ_JBHUIF010000009.1"/>
</dbReference>
<evidence type="ECO:0000256" key="4">
    <source>
        <dbReference type="ARBA" id="ARBA00022729"/>
    </source>
</evidence>
<dbReference type="OrthoDB" id="9801912at2"/>
<feature type="chain" id="PRO_5008673225" evidence="5">
    <location>
        <begin position="28"/>
        <end position="542"/>
    </location>
</feature>
<keyword evidence="4 5" id="KW-0732">Signal</keyword>
<proteinExistence type="inferred from homology"/>
<dbReference type="FunFam" id="3.10.105.10:FF:000001">
    <property type="entry name" value="Oligopeptide ABC transporter, oligopeptide-binding protein"/>
    <property type="match status" value="1"/>
</dbReference>
<accession>A0A1C3EM01</accession>
<evidence type="ECO:0000259" key="6">
    <source>
        <dbReference type="Pfam" id="PF00496"/>
    </source>
</evidence>
<dbReference type="EMBL" id="LYBM01000009">
    <property type="protein sequence ID" value="ODA34251.1"/>
    <property type="molecule type" value="Genomic_DNA"/>
</dbReference>
<evidence type="ECO:0000256" key="5">
    <source>
        <dbReference type="SAM" id="SignalP"/>
    </source>
</evidence>
<keyword evidence="3" id="KW-0813">Transport</keyword>
<dbReference type="PANTHER" id="PTHR30290:SF10">
    <property type="entry name" value="PERIPLASMIC OLIGOPEPTIDE-BINDING PROTEIN-RELATED"/>
    <property type="match status" value="1"/>
</dbReference>
<dbReference type="CDD" id="cd08504">
    <property type="entry name" value="PBP2_OppA"/>
    <property type="match status" value="1"/>
</dbReference>
<reference evidence="7 8" key="1">
    <citation type="submission" date="2016-05" db="EMBL/GenBank/DDBJ databases">
        <title>Genomic Taxonomy of the Vibrionaceae.</title>
        <authorList>
            <person name="Gomez-Gil B."/>
            <person name="Enciso-Ibarra J."/>
        </authorList>
    </citation>
    <scope>NUCLEOTIDE SEQUENCE [LARGE SCALE GENOMIC DNA]</scope>
    <source>
        <strain evidence="7 8">CAIM 1920</strain>
    </source>
</reference>
<organism evidence="7 8">
    <name type="scientific">Veronia pacifica</name>
    <dbReference type="NCBI Taxonomy" id="1080227"/>
    <lineage>
        <taxon>Bacteria</taxon>
        <taxon>Pseudomonadati</taxon>
        <taxon>Pseudomonadota</taxon>
        <taxon>Gammaproteobacteria</taxon>
        <taxon>Vibrionales</taxon>
        <taxon>Vibrionaceae</taxon>
        <taxon>Veronia</taxon>
    </lineage>
</organism>
<dbReference type="Gene3D" id="3.40.190.10">
    <property type="entry name" value="Periplasmic binding protein-like II"/>
    <property type="match status" value="1"/>
</dbReference>
<dbReference type="Proteomes" id="UP000094936">
    <property type="component" value="Unassembled WGS sequence"/>
</dbReference>
<evidence type="ECO:0000256" key="3">
    <source>
        <dbReference type="ARBA" id="ARBA00022448"/>
    </source>
</evidence>
<comment type="caution">
    <text evidence="7">The sequence shown here is derived from an EMBL/GenBank/DDBJ whole genome shotgun (WGS) entry which is preliminary data.</text>
</comment>
<dbReference type="GO" id="GO:0015833">
    <property type="term" value="P:peptide transport"/>
    <property type="evidence" value="ECO:0007669"/>
    <property type="project" value="TreeGrafter"/>
</dbReference>
<feature type="signal peptide" evidence="5">
    <location>
        <begin position="1"/>
        <end position="27"/>
    </location>
</feature>
<dbReference type="AlphaFoldDB" id="A0A1C3EM01"/>
<dbReference type="PANTHER" id="PTHR30290">
    <property type="entry name" value="PERIPLASMIC BINDING COMPONENT OF ABC TRANSPORTER"/>
    <property type="match status" value="1"/>
</dbReference>
<dbReference type="GO" id="GO:1904680">
    <property type="term" value="F:peptide transmembrane transporter activity"/>
    <property type="evidence" value="ECO:0007669"/>
    <property type="project" value="TreeGrafter"/>
</dbReference>
<name>A0A1C3EM01_9GAMM</name>
<dbReference type="SUPFAM" id="SSF53850">
    <property type="entry name" value="Periplasmic binding protein-like II"/>
    <property type="match status" value="1"/>
</dbReference>
<dbReference type="Gene3D" id="3.90.76.10">
    <property type="entry name" value="Dipeptide-binding Protein, Domain 1"/>
    <property type="match status" value="1"/>
</dbReference>
<sequence length="542" mass="60345">MLKNKITQALMMSAGMAVAATSFSSFAADVPAGVKLAAKQEILRGNGAEPESLDPHKISGVTESNIARDLLETLVIQDENGKTIPGAAESWKQVDDTTYVFNLRKDGKWSNGDPVTAHDFEYSIKRVTDPATASPYAWYIEIMRIQNGDQIVAGKKPADTLGVKALDDYTLEFKLSEPVPYFVKMVGHTTVSPVHKATVEKYGDQWTKPENFVGNGAYKVTDWVVNERIVLERNKNYWNDAKTVINKVSYLPIDDQNAEMNRFLAGELELTSSIPPEHFKRLKKQHPESVSVVGSLCTYYYRFNTGVKPFDDARVRKALSYAINRDVVSNALLGAGQKPAYFLTPEITDGFDPVKPDYAKLTQKDRDAEAKKLLEAAGFSQSNPLDFTLLYNTSESHKKIAVALASMWKRLGVKVTLENQEWKTYLDTTRKGNYQVARAGWCGDYNEASTFLTLMQSTNTSGGIHYGSTDYDKIINTALSASSDNERNRLYLDAEAKLAEDMPIAPIYQYVNTRLIKPSVGGFPYGNAEGNIYTKDLYLKAN</sequence>
<comment type="subcellular location">
    <subcellularLocation>
        <location evidence="1">Cell envelope</location>
    </subcellularLocation>
</comment>
<evidence type="ECO:0000313" key="7">
    <source>
        <dbReference type="EMBL" id="ODA34251.1"/>
    </source>
</evidence>
<evidence type="ECO:0000313" key="8">
    <source>
        <dbReference type="Proteomes" id="UP000094936"/>
    </source>
</evidence>
<dbReference type="GO" id="GO:0030288">
    <property type="term" value="C:outer membrane-bounded periplasmic space"/>
    <property type="evidence" value="ECO:0007669"/>
    <property type="project" value="TreeGrafter"/>
</dbReference>
<dbReference type="FunFam" id="3.90.76.10:FF:000001">
    <property type="entry name" value="Oligopeptide ABC transporter substrate-binding protein"/>
    <property type="match status" value="1"/>
</dbReference>
<dbReference type="InterPro" id="IPR000914">
    <property type="entry name" value="SBP_5_dom"/>
</dbReference>
<dbReference type="InterPro" id="IPR039424">
    <property type="entry name" value="SBP_5"/>
</dbReference>
<dbReference type="Pfam" id="PF00496">
    <property type="entry name" value="SBP_bac_5"/>
    <property type="match status" value="1"/>
</dbReference>
<feature type="domain" description="Solute-binding protein family 5" evidence="6">
    <location>
        <begin position="83"/>
        <end position="461"/>
    </location>
</feature>
<evidence type="ECO:0000256" key="1">
    <source>
        <dbReference type="ARBA" id="ARBA00004196"/>
    </source>
</evidence>
<gene>
    <name evidence="7" type="ORF">A8L45_06810</name>
</gene>
<dbReference type="Gene3D" id="3.10.105.10">
    <property type="entry name" value="Dipeptide-binding Protein, Domain 3"/>
    <property type="match status" value="1"/>
</dbReference>
<protein>
    <submittedName>
        <fullName evidence="7">Oligopeptide ABC transporter substrate-binding protein OppA</fullName>
    </submittedName>
</protein>
<evidence type="ECO:0000256" key="2">
    <source>
        <dbReference type="ARBA" id="ARBA00005695"/>
    </source>
</evidence>
<dbReference type="PIRSF" id="PIRSF002741">
    <property type="entry name" value="MppA"/>
    <property type="match status" value="1"/>
</dbReference>
<dbReference type="GO" id="GO:0043190">
    <property type="term" value="C:ATP-binding cassette (ABC) transporter complex"/>
    <property type="evidence" value="ECO:0007669"/>
    <property type="project" value="InterPro"/>
</dbReference>
<comment type="similarity">
    <text evidence="2">Belongs to the bacterial solute-binding protein 5 family.</text>
</comment>
<dbReference type="STRING" id="1080227.A8L45_06810"/>
<dbReference type="InterPro" id="IPR030678">
    <property type="entry name" value="Peptide/Ni-bd"/>
</dbReference>